<accession>A0ABQ0E0G3</accession>
<feature type="transmembrane region" description="Helical" evidence="1">
    <location>
        <begin position="12"/>
        <end position="35"/>
    </location>
</feature>
<comment type="caution">
    <text evidence="2">The sequence shown here is derived from an EMBL/GenBank/DDBJ whole genome shotgun (WGS) entry which is preliminary data.</text>
</comment>
<evidence type="ECO:0000313" key="3">
    <source>
        <dbReference type="Proteomes" id="UP001628220"/>
    </source>
</evidence>
<keyword evidence="1" id="KW-0472">Membrane</keyword>
<protein>
    <submittedName>
        <fullName evidence="2">Uncharacterized protein</fullName>
    </submittedName>
</protein>
<reference evidence="2 3" key="1">
    <citation type="journal article" date="2025" name="Int. J. Syst. Evol. Microbiol.">
        <title>Desulfovibrio falkowii sp. nov., Porphyromonas miyakawae sp. nov., Mediterraneibacter flintii sp. nov. and Owariibacterium komagatae gen. nov., sp. nov., isolated from human faeces.</title>
        <authorList>
            <person name="Hamaguchi T."/>
            <person name="Ohara M."/>
            <person name="Hisatomi A."/>
            <person name="Sekiguchi K."/>
            <person name="Takeda J.I."/>
            <person name="Ueyama J."/>
            <person name="Ito M."/>
            <person name="Nishiwaki H."/>
            <person name="Ogi T."/>
            <person name="Hirayama M."/>
            <person name="Ohkuma M."/>
            <person name="Sakamoto M."/>
            <person name="Ohno K."/>
        </authorList>
    </citation>
    <scope>NUCLEOTIDE SEQUENCE [LARGE SCALE GENOMIC DNA]</scope>
    <source>
        <strain evidence="2 3">13CB11C</strain>
    </source>
</reference>
<name>A0ABQ0E0G3_9PORP</name>
<organism evidence="2 3">
    <name type="scientific">Porphyromonas miyakawae</name>
    <dbReference type="NCBI Taxonomy" id="3137470"/>
    <lineage>
        <taxon>Bacteria</taxon>
        <taxon>Pseudomonadati</taxon>
        <taxon>Bacteroidota</taxon>
        <taxon>Bacteroidia</taxon>
        <taxon>Bacteroidales</taxon>
        <taxon>Porphyromonadaceae</taxon>
        <taxon>Porphyromonas</taxon>
    </lineage>
</organism>
<evidence type="ECO:0000313" key="2">
    <source>
        <dbReference type="EMBL" id="GAB1251178.1"/>
    </source>
</evidence>
<dbReference type="Proteomes" id="UP001628220">
    <property type="component" value="Unassembled WGS sequence"/>
</dbReference>
<feature type="transmembrane region" description="Helical" evidence="1">
    <location>
        <begin position="41"/>
        <end position="60"/>
    </location>
</feature>
<sequence>MLMNPGNKQPRHFSNLQIGFLFALWIFLIVTILLYAEITLYTIFLIVASGIIIFVPIYKARRRERKNLKK</sequence>
<keyword evidence="1" id="KW-1133">Transmembrane helix</keyword>
<dbReference type="EMBL" id="BAAFSF010000001">
    <property type="protein sequence ID" value="GAB1251178.1"/>
    <property type="molecule type" value="Genomic_DNA"/>
</dbReference>
<proteinExistence type="predicted"/>
<gene>
    <name evidence="2" type="ORF">Tsumi_02820</name>
</gene>
<keyword evidence="3" id="KW-1185">Reference proteome</keyword>
<keyword evidence="1" id="KW-0812">Transmembrane</keyword>
<evidence type="ECO:0000256" key="1">
    <source>
        <dbReference type="SAM" id="Phobius"/>
    </source>
</evidence>